<dbReference type="Gene3D" id="3.40.50.300">
    <property type="entry name" value="P-loop containing nucleotide triphosphate hydrolases"/>
    <property type="match status" value="1"/>
</dbReference>
<organism evidence="10 11">
    <name type="scientific">Desulfocurvibacter africanus PCS</name>
    <dbReference type="NCBI Taxonomy" id="1262666"/>
    <lineage>
        <taxon>Bacteria</taxon>
        <taxon>Pseudomonadati</taxon>
        <taxon>Thermodesulfobacteriota</taxon>
        <taxon>Desulfovibrionia</taxon>
        <taxon>Desulfovibrionales</taxon>
        <taxon>Desulfovibrionaceae</taxon>
        <taxon>Desulfocurvibacter</taxon>
    </lineage>
</organism>
<evidence type="ECO:0000313" key="11">
    <source>
        <dbReference type="Proteomes" id="UP000011922"/>
    </source>
</evidence>
<name>M5Q2M7_DESAF</name>
<dbReference type="SUPFAM" id="SSF46689">
    <property type="entry name" value="Homeodomain-like"/>
    <property type="match status" value="1"/>
</dbReference>
<dbReference type="SMART" id="SM00382">
    <property type="entry name" value="AAA"/>
    <property type="match status" value="1"/>
</dbReference>
<evidence type="ECO:0000256" key="3">
    <source>
        <dbReference type="ARBA" id="ARBA00023015"/>
    </source>
</evidence>
<dbReference type="InterPro" id="IPR002197">
    <property type="entry name" value="HTH_Fis"/>
</dbReference>
<evidence type="ECO:0000313" key="10">
    <source>
        <dbReference type="EMBL" id="EMG38601.1"/>
    </source>
</evidence>
<keyword evidence="5" id="KW-0010">Activator</keyword>
<dbReference type="PANTHER" id="PTHR32071">
    <property type="entry name" value="TRANSCRIPTIONAL REGULATORY PROTEIN"/>
    <property type="match status" value="1"/>
</dbReference>
<sequence length="451" mass="50339">MKPKVLIVDDDQGHLAMLATMIKGWGYEAEKAGDGQEAVARVREKAFDALLMDVRMARLGGIEALREIKEYNPAIPVLIMTAYSSVESAKEALKAGAYDYLTKPLDFDELRITLERALDHTRLREENRALRQRMDTSSIQPNIIGRSRPMKELLDMLAMVAPTEATVLVTGESGTGKELIAKAVHAGSPRKNGPLVVVNCAALAESLLESELFGHEKGAFTGADRRREGRFQQAHKGTIFLDEIGEISQAMQAKLLRAIQEREVQRVGSDKPVSVDVRIIAATNRDLRKEVDEGRFREDLFYRLNVVTLRVPSLRERKDDVPLLAQHFLERFAKKNRKTLKGFTPQAMDALLRHDWPGNVRELENAVERAVILSLVEYVSERELPLLVAGEGSTEAQPQFALGGDRSLEDVEREAILATIDKTGGNKSETARILGVTRATLHKKLKQYGRE</sequence>
<dbReference type="OrthoDB" id="9763792at2"/>
<comment type="caution">
    <text evidence="10">The sequence shown here is derived from an EMBL/GenBank/DDBJ whole genome shotgun (WGS) entry which is preliminary data.</text>
</comment>
<dbReference type="SUPFAM" id="SSF52172">
    <property type="entry name" value="CheY-like"/>
    <property type="match status" value="1"/>
</dbReference>
<dbReference type="InterPro" id="IPR001789">
    <property type="entry name" value="Sig_transdc_resp-reg_receiver"/>
</dbReference>
<keyword evidence="7" id="KW-0597">Phosphoprotein</keyword>
<dbReference type="PANTHER" id="PTHR32071:SF117">
    <property type="entry name" value="PTS-DEPENDENT DIHYDROXYACETONE KINASE OPERON REGULATORY PROTEIN-RELATED"/>
    <property type="match status" value="1"/>
</dbReference>
<keyword evidence="1" id="KW-0547">Nucleotide-binding</keyword>
<keyword evidence="6" id="KW-0804">Transcription</keyword>
<dbReference type="FunFam" id="1.10.8.60:FF:000014">
    <property type="entry name" value="DNA-binding transcriptional regulator NtrC"/>
    <property type="match status" value="1"/>
</dbReference>
<proteinExistence type="predicted"/>
<dbReference type="Gene3D" id="1.10.8.60">
    <property type="match status" value="1"/>
</dbReference>
<protein>
    <submittedName>
        <fullName evidence="10">CheY-like receiver, AAA-type ATPase, and DNA-binding domain containing response regulator</fullName>
    </submittedName>
</protein>
<feature type="domain" description="Sigma-54 factor interaction" evidence="8">
    <location>
        <begin position="143"/>
        <end position="372"/>
    </location>
</feature>
<dbReference type="GO" id="GO:0005524">
    <property type="term" value="F:ATP binding"/>
    <property type="evidence" value="ECO:0007669"/>
    <property type="project" value="UniProtKB-KW"/>
</dbReference>
<dbReference type="GO" id="GO:0006355">
    <property type="term" value="P:regulation of DNA-templated transcription"/>
    <property type="evidence" value="ECO:0007669"/>
    <property type="project" value="InterPro"/>
</dbReference>
<reference evidence="10 11" key="1">
    <citation type="journal article" date="2013" name="Genome Announc.">
        <title>Draft Genome Sequence for Desulfovibrio africanus Strain PCS.</title>
        <authorList>
            <person name="Brown S.D."/>
            <person name="Utturkar S.M."/>
            <person name="Arkin A.P."/>
            <person name="Deutschbauer A.M."/>
            <person name="Elias D.A."/>
            <person name="Hazen T.C."/>
            <person name="Chakraborty R."/>
        </authorList>
    </citation>
    <scope>NUCLEOTIDE SEQUENCE [LARGE SCALE GENOMIC DNA]</scope>
    <source>
        <strain evidence="10 11">PCS</strain>
    </source>
</reference>
<dbReference type="Gene3D" id="1.10.10.60">
    <property type="entry name" value="Homeodomain-like"/>
    <property type="match status" value="1"/>
</dbReference>
<dbReference type="FunFam" id="3.40.50.300:FF:000006">
    <property type="entry name" value="DNA-binding transcriptional regulator NtrC"/>
    <property type="match status" value="1"/>
</dbReference>
<dbReference type="InterPro" id="IPR025662">
    <property type="entry name" value="Sigma_54_int_dom_ATP-bd_1"/>
</dbReference>
<dbReference type="InterPro" id="IPR011006">
    <property type="entry name" value="CheY-like_superfamily"/>
</dbReference>
<dbReference type="InterPro" id="IPR003593">
    <property type="entry name" value="AAA+_ATPase"/>
</dbReference>
<dbReference type="InterPro" id="IPR009057">
    <property type="entry name" value="Homeodomain-like_sf"/>
</dbReference>
<evidence type="ECO:0000256" key="4">
    <source>
        <dbReference type="ARBA" id="ARBA00023125"/>
    </source>
</evidence>
<dbReference type="Proteomes" id="UP000011922">
    <property type="component" value="Unassembled WGS sequence"/>
</dbReference>
<dbReference type="Pfam" id="PF02954">
    <property type="entry name" value="HTH_8"/>
    <property type="match status" value="1"/>
</dbReference>
<evidence type="ECO:0000256" key="1">
    <source>
        <dbReference type="ARBA" id="ARBA00022741"/>
    </source>
</evidence>
<dbReference type="Pfam" id="PF00158">
    <property type="entry name" value="Sigma54_activat"/>
    <property type="match status" value="1"/>
</dbReference>
<keyword evidence="4 10" id="KW-0238">DNA-binding</keyword>
<evidence type="ECO:0000259" key="9">
    <source>
        <dbReference type="PROSITE" id="PS50110"/>
    </source>
</evidence>
<dbReference type="PROSITE" id="PS50045">
    <property type="entry name" value="SIGMA54_INTERACT_4"/>
    <property type="match status" value="1"/>
</dbReference>
<evidence type="ECO:0000256" key="5">
    <source>
        <dbReference type="ARBA" id="ARBA00023159"/>
    </source>
</evidence>
<dbReference type="InterPro" id="IPR058031">
    <property type="entry name" value="AAA_lid_NorR"/>
</dbReference>
<dbReference type="PROSITE" id="PS50110">
    <property type="entry name" value="RESPONSE_REGULATORY"/>
    <property type="match status" value="1"/>
</dbReference>
<dbReference type="InterPro" id="IPR025943">
    <property type="entry name" value="Sigma_54_int_dom_ATP-bd_2"/>
</dbReference>
<feature type="domain" description="Response regulatory" evidence="9">
    <location>
        <begin position="4"/>
        <end position="118"/>
    </location>
</feature>
<dbReference type="CDD" id="cd00009">
    <property type="entry name" value="AAA"/>
    <property type="match status" value="1"/>
</dbReference>
<dbReference type="PATRIC" id="fig|1262666.3.peg.229"/>
<dbReference type="RefSeq" id="WP_005983197.1">
    <property type="nucleotide sequence ID" value="NZ_AOSV01000003.1"/>
</dbReference>
<dbReference type="EMBL" id="AOSV01000003">
    <property type="protein sequence ID" value="EMG38601.1"/>
    <property type="molecule type" value="Genomic_DNA"/>
</dbReference>
<evidence type="ECO:0000256" key="2">
    <source>
        <dbReference type="ARBA" id="ARBA00022840"/>
    </source>
</evidence>
<dbReference type="PROSITE" id="PS00675">
    <property type="entry name" value="SIGMA54_INTERACT_1"/>
    <property type="match status" value="1"/>
</dbReference>
<gene>
    <name evidence="10" type="ORF">PCS_00231</name>
</gene>
<evidence type="ECO:0000259" key="8">
    <source>
        <dbReference type="PROSITE" id="PS50045"/>
    </source>
</evidence>
<keyword evidence="3" id="KW-0805">Transcription regulation</keyword>
<dbReference type="GO" id="GO:0043565">
    <property type="term" value="F:sequence-specific DNA binding"/>
    <property type="evidence" value="ECO:0007669"/>
    <property type="project" value="InterPro"/>
</dbReference>
<dbReference type="AlphaFoldDB" id="M5Q2M7"/>
<dbReference type="SMART" id="SM00448">
    <property type="entry name" value="REC"/>
    <property type="match status" value="1"/>
</dbReference>
<accession>M5Q2M7</accession>
<dbReference type="InterPro" id="IPR002078">
    <property type="entry name" value="Sigma_54_int"/>
</dbReference>
<evidence type="ECO:0000256" key="7">
    <source>
        <dbReference type="PROSITE-ProRule" id="PRU00169"/>
    </source>
</evidence>
<dbReference type="Pfam" id="PF00072">
    <property type="entry name" value="Response_reg"/>
    <property type="match status" value="1"/>
</dbReference>
<dbReference type="PRINTS" id="PR01590">
    <property type="entry name" value="HTHFIS"/>
</dbReference>
<dbReference type="Gene3D" id="3.40.50.2300">
    <property type="match status" value="1"/>
</dbReference>
<dbReference type="Pfam" id="PF25601">
    <property type="entry name" value="AAA_lid_14"/>
    <property type="match status" value="1"/>
</dbReference>
<dbReference type="PROSITE" id="PS00688">
    <property type="entry name" value="SIGMA54_INTERACT_3"/>
    <property type="match status" value="1"/>
</dbReference>
<dbReference type="InterPro" id="IPR025944">
    <property type="entry name" value="Sigma_54_int_dom_CS"/>
</dbReference>
<dbReference type="SUPFAM" id="SSF52540">
    <property type="entry name" value="P-loop containing nucleoside triphosphate hydrolases"/>
    <property type="match status" value="1"/>
</dbReference>
<dbReference type="GO" id="GO:0000160">
    <property type="term" value="P:phosphorelay signal transduction system"/>
    <property type="evidence" value="ECO:0007669"/>
    <property type="project" value="InterPro"/>
</dbReference>
<evidence type="ECO:0000256" key="6">
    <source>
        <dbReference type="ARBA" id="ARBA00023163"/>
    </source>
</evidence>
<keyword evidence="2" id="KW-0067">ATP-binding</keyword>
<dbReference type="CDD" id="cd00156">
    <property type="entry name" value="REC"/>
    <property type="match status" value="1"/>
</dbReference>
<dbReference type="InterPro" id="IPR027417">
    <property type="entry name" value="P-loop_NTPase"/>
</dbReference>
<dbReference type="PROSITE" id="PS00676">
    <property type="entry name" value="SIGMA54_INTERACT_2"/>
    <property type="match status" value="1"/>
</dbReference>
<feature type="modified residue" description="4-aspartylphosphate" evidence="7">
    <location>
        <position position="53"/>
    </location>
</feature>